<accession>A0A2U8E1C7</accession>
<comment type="similarity">
    <text evidence="3">Belongs to the flavoredoxin family.</text>
</comment>
<dbReference type="InterPro" id="IPR012349">
    <property type="entry name" value="Split_barrel_FMN-bd"/>
</dbReference>
<dbReference type="SMART" id="SM00903">
    <property type="entry name" value="Flavin_Reduct"/>
    <property type="match status" value="1"/>
</dbReference>
<proteinExistence type="inferred from homology"/>
<evidence type="ECO:0000256" key="2">
    <source>
        <dbReference type="ARBA" id="ARBA00022630"/>
    </source>
</evidence>
<dbReference type="PANTHER" id="PTHR43567">
    <property type="entry name" value="FLAVOREDOXIN-RELATED-RELATED"/>
    <property type="match status" value="1"/>
</dbReference>
<keyword evidence="6" id="KW-1185">Reference proteome</keyword>
<dbReference type="GO" id="GO:0010181">
    <property type="term" value="F:FMN binding"/>
    <property type="evidence" value="ECO:0007669"/>
    <property type="project" value="InterPro"/>
</dbReference>
<evidence type="ECO:0000256" key="3">
    <source>
        <dbReference type="ARBA" id="ARBA00038054"/>
    </source>
</evidence>
<dbReference type="InterPro" id="IPR002563">
    <property type="entry name" value="Flavin_Rdtase-like_dom"/>
</dbReference>
<feature type="domain" description="Flavin reductase like" evidence="4">
    <location>
        <begin position="15"/>
        <end position="165"/>
    </location>
</feature>
<gene>
    <name evidence="5" type="ORF">CKA38_04760</name>
</gene>
<dbReference type="Gene3D" id="2.30.110.10">
    <property type="entry name" value="Electron Transport, Fmn-binding Protein, Chain A"/>
    <property type="match status" value="1"/>
</dbReference>
<sequence>MSSTIESVPLPESIRLINHGPTVMVTAAHGGRGNVMTAAWTLPLDFDPPKVLAIIGANSFTRELINASGEFALNVPPQALVKAALGVGSESGRDVPDKFARHGLKTFAAQKIAAPLVEGCVAWLECRVIRDANTAQNEKDYDLLFAEVVGAQADTRVFSQGHWHFETAPDELRTIHHAGSSQFYAIGEAVKTA</sequence>
<evidence type="ECO:0000313" key="6">
    <source>
        <dbReference type="Proteomes" id="UP000244896"/>
    </source>
</evidence>
<evidence type="ECO:0000313" key="5">
    <source>
        <dbReference type="EMBL" id="AWI08657.1"/>
    </source>
</evidence>
<evidence type="ECO:0000256" key="1">
    <source>
        <dbReference type="ARBA" id="ARBA00001917"/>
    </source>
</evidence>
<dbReference type="AlphaFoldDB" id="A0A2U8E1C7"/>
<keyword evidence="2" id="KW-0285">Flavoprotein</keyword>
<dbReference type="PANTHER" id="PTHR43567:SF1">
    <property type="entry name" value="FLAVOREDOXIN"/>
    <property type="match status" value="1"/>
</dbReference>
<dbReference type="Proteomes" id="UP000244896">
    <property type="component" value="Chromosome"/>
</dbReference>
<comment type="cofactor">
    <cofactor evidence="1">
        <name>FMN</name>
        <dbReference type="ChEBI" id="CHEBI:58210"/>
    </cofactor>
</comment>
<dbReference type="Pfam" id="PF01613">
    <property type="entry name" value="Flavin_Reduct"/>
    <property type="match status" value="1"/>
</dbReference>
<organism evidence="5 6">
    <name type="scientific">Ereboglobus luteus</name>
    <dbReference type="NCBI Taxonomy" id="1796921"/>
    <lineage>
        <taxon>Bacteria</taxon>
        <taxon>Pseudomonadati</taxon>
        <taxon>Verrucomicrobiota</taxon>
        <taxon>Opitutia</taxon>
        <taxon>Opitutales</taxon>
        <taxon>Opitutaceae</taxon>
        <taxon>Ereboglobus</taxon>
    </lineage>
</organism>
<protein>
    <submittedName>
        <fullName evidence="5">Flavin reductase</fullName>
    </submittedName>
</protein>
<name>A0A2U8E1C7_9BACT</name>
<dbReference type="KEGG" id="elut:CKA38_04760"/>
<dbReference type="SUPFAM" id="SSF50475">
    <property type="entry name" value="FMN-binding split barrel"/>
    <property type="match status" value="1"/>
</dbReference>
<evidence type="ECO:0000259" key="4">
    <source>
        <dbReference type="SMART" id="SM00903"/>
    </source>
</evidence>
<reference evidence="5 6" key="1">
    <citation type="journal article" date="2018" name="Syst. Appl. Microbiol.">
        <title>Ereboglobus luteus gen. nov. sp. nov. from cockroach guts, and new insights into the oxygen relationship of the genera Opitutus and Didymococcus (Verrucomicrobia: Opitutaceae).</title>
        <authorList>
            <person name="Tegtmeier D."/>
            <person name="Belitz A."/>
            <person name="Radek R."/>
            <person name="Heimerl T."/>
            <person name="Brune A."/>
        </authorList>
    </citation>
    <scope>NUCLEOTIDE SEQUENCE [LARGE SCALE GENOMIC DNA]</scope>
    <source>
        <strain evidence="5 6">Ho45</strain>
    </source>
</reference>
<dbReference type="EMBL" id="CP023004">
    <property type="protein sequence ID" value="AWI08657.1"/>
    <property type="molecule type" value="Genomic_DNA"/>
</dbReference>
<dbReference type="InterPro" id="IPR052174">
    <property type="entry name" value="Flavoredoxin"/>
</dbReference>
<dbReference type="RefSeq" id="WP_108824465.1">
    <property type="nucleotide sequence ID" value="NZ_CP023004.1"/>
</dbReference>
<dbReference type="OrthoDB" id="9794638at2"/>
<dbReference type="GO" id="GO:0016646">
    <property type="term" value="F:oxidoreductase activity, acting on the CH-NH group of donors, NAD or NADP as acceptor"/>
    <property type="evidence" value="ECO:0007669"/>
    <property type="project" value="UniProtKB-ARBA"/>
</dbReference>